<evidence type="ECO:0000256" key="1">
    <source>
        <dbReference type="ARBA" id="ARBA00022801"/>
    </source>
</evidence>
<accession>A0ABQ2BSG1</accession>
<comment type="caution">
    <text evidence="2">The sequence shown here is derived from an EMBL/GenBank/DDBJ whole genome shotgun (WGS) entry which is preliminary data.</text>
</comment>
<reference evidence="3" key="1">
    <citation type="journal article" date="2019" name="Int. J. Syst. Evol. Microbiol.">
        <title>The Global Catalogue of Microorganisms (GCM) 10K type strain sequencing project: providing services to taxonomists for standard genome sequencing and annotation.</title>
        <authorList>
            <consortium name="The Broad Institute Genomics Platform"/>
            <consortium name="The Broad Institute Genome Sequencing Center for Infectious Disease"/>
            <person name="Wu L."/>
            <person name="Ma J."/>
        </authorList>
    </citation>
    <scope>NUCLEOTIDE SEQUENCE [LARGE SCALE GENOMIC DNA]</scope>
    <source>
        <strain evidence="3">CGMCC 1.15043</strain>
    </source>
</reference>
<dbReference type="InterPro" id="IPR052043">
    <property type="entry name" value="PolySaccharide_Degr_Enz"/>
</dbReference>
<dbReference type="InterPro" id="IPR012341">
    <property type="entry name" value="6hp_glycosidase-like_sf"/>
</dbReference>
<dbReference type="RefSeq" id="WP_189010341.1">
    <property type="nucleotide sequence ID" value="NZ_BMHE01000006.1"/>
</dbReference>
<dbReference type="PANTHER" id="PTHR33886:SF8">
    <property type="entry name" value="UNSATURATED RHAMNOGALACTURONAN HYDROLASE (EUROFUNG)"/>
    <property type="match status" value="1"/>
</dbReference>
<evidence type="ECO:0000313" key="3">
    <source>
        <dbReference type="Proteomes" id="UP000615455"/>
    </source>
</evidence>
<dbReference type="InterPro" id="IPR008928">
    <property type="entry name" value="6-hairpin_glycosidase_sf"/>
</dbReference>
<gene>
    <name evidence="2" type="ORF">GCM10008018_17440</name>
</gene>
<organism evidence="2 3">
    <name type="scientific">Paenibacillus marchantiophytorum</name>
    <dbReference type="NCBI Taxonomy" id="1619310"/>
    <lineage>
        <taxon>Bacteria</taxon>
        <taxon>Bacillati</taxon>
        <taxon>Bacillota</taxon>
        <taxon>Bacilli</taxon>
        <taxon>Bacillales</taxon>
        <taxon>Paenibacillaceae</taxon>
        <taxon>Paenibacillus</taxon>
    </lineage>
</organism>
<dbReference type="Pfam" id="PF07470">
    <property type="entry name" value="Glyco_hydro_88"/>
    <property type="match status" value="1"/>
</dbReference>
<keyword evidence="1 2" id="KW-0378">Hydrolase</keyword>
<dbReference type="InterPro" id="IPR010905">
    <property type="entry name" value="Glyco_hydro_88"/>
</dbReference>
<dbReference type="SUPFAM" id="SSF48208">
    <property type="entry name" value="Six-hairpin glycosidases"/>
    <property type="match status" value="1"/>
</dbReference>
<dbReference type="EMBL" id="BMHE01000006">
    <property type="protein sequence ID" value="GGI46507.1"/>
    <property type="molecule type" value="Genomic_DNA"/>
</dbReference>
<dbReference type="Gene3D" id="1.50.10.10">
    <property type="match status" value="1"/>
</dbReference>
<keyword evidence="3" id="KW-1185">Reference proteome</keyword>
<protein>
    <submittedName>
        <fullName evidence="2">Family 88 glycosyl hydrolase</fullName>
    </submittedName>
</protein>
<evidence type="ECO:0000313" key="2">
    <source>
        <dbReference type="EMBL" id="GGI46507.1"/>
    </source>
</evidence>
<sequence length="376" mass="43396">MSTKWSIQMSESFMQQYPIVSDMPFQRRRSWNYENGCILTAFEKMWRKTGDYSYLEYIQTNMDLFITSDGRIDTYRLEEYNVDQINQGKSLFLLLEKTGDERYRKALELLVTQMKGHPRTSEGGLWHKKIYPYQMWLDGVYMTSPLLAQYAQTFDASEWFDDVTHEIILMEQRARDPKTGLIYHGWDESKEQRWADKESGCSPHFWGRAIGWYVMAIVDVLDFLPIDHSKRGLVIGLFHRLAEAIARVQEPESGLWYQVLDQGAREGNYLEASGSAMFVYALAKGARKGYLSETSLEVARKGFQGLLTHCVEKDLDGTLHVNQICSVAGLGGTPYRDGSYAYYISEPVRRDDPKGFAPFVMACLEMEEDLASDTHR</sequence>
<dbReference type="Proteomes" id="UP000615455">
    <property type="component" value="Unassembled WGS sequence"/>
</dbReference>
<proteinExistence type="predicted"/>
<name>A0ABQ2BSG1_9BACL</name>
<dbReference type="PANTHER" id="PTHR33886">
    <property type="entry name" value="UNSATURATED RHAMNOGALACTURONAN HYDROLASE (EUROFUNG)"/>
    <property type="match status" value="1"/>
</dbReference>
<dbReference type="GO" id="GO:0016787">
    <property type="term" value="F:hydrolase activity"/>
    <property type="evidence" value="ECO:0007669"/>
    <property type="project" value="UniProtKB-KW"/>
</dbReference>